<comment type="cofactor">
    <cofactor evidence="5">
        <name>Fe(2+)</name>
        <dbReference type="ChEBI" id="CHEBI:29033"/>
    </cofactor>
    <text evidence="5">Binds 1 Fe(2+) ion per subunit.</text>
</comment>
<evidence type="ECO:0000256" key="6">
    <source>
        <dbReference type="SAM" id="Coils"/>
    </source>
</evidence>
<sequence length="1645" mass="179671">MGNRMQRCIGREEREPLEEDMNVPEGCTHIHGHVVKVSSTKRQWASLPLSAKLALLSEMFDLLSKIDFEAWATEELAAMSIPADKEMPKALAMVTNAKALATDIETLLDTLAEVQNTGKAPAVPRRTLASGQTVVQTFPRPWCPGDRGGPTGDWKAELYLEPGKPTSQGKFYGSASHSGKCCLVLAAGNQGFLGLCDALYTLFVDGEVCVVKHHPVREYNHKWTALVFAPLIREGFFASCVGGVAESQFLVAHPLVDHVHMTGGKATHDAIVWGMGEARVERLRQGTPLLKKPMTSELGAVTPWIIVPGVKPWSDSELLHHAKYFAVCFMNNNSCNCNAPKVLILGKEWPQRQAFLAILRGVLKKLPHPPPYYPGTQQRYAAFVEQYPGAEKIQSEVPGPPSYGPLGAPLPWTLVEVPYEQANLPLGSDAHPYALHTEAFAPILAVVADVPGNVTDFMVNTAKLCNDCVFGTLSCTVVVDDATREAKNAEFQAMVAELRYGAIGINAWGGSCFLLPTASWGAFPGEKLEDVASGIGSVRNYLLFDAPQKAVVTAPFLSAGHIGTDPEPMTLPRATQLVDMIVGKIDTVKLNADNGYRTIRNFCPIDKEQMIANPKVHGQIPLRLEGMYIRNGTNQKHASSGKMHMFDGDAMLHCVKLSGGKADFYANSWIQTRRYKNNEVAQADLYTPLGDIIHGGVAAARKIGLNGLKMKAGVIPSLEQNKRANPATNTCYHGGKLFACVEIAPPHQIWIDPDTGKVESGDWDDFSGKIPNFTAHYKICPTSGELHYFSRPPDSRSLPPPPGKSPMYVYGVLAPDCTVQSQMQFPVAYPEPAFWHDYFLTPKYAICIDHSLRASGPKIVQGKFYDWDTSMNLRFGVMLRGSTDPDQIRWFDTGKPGFVWHVAAGWEDGENLVLWMPVFDEYTKEVPIHLPEEPDSFLNKVVLSLATGKIVEQKVFMKEHCVERLGYNPKFFGSSRQRWVYLMTRGEKSAMYNGFVKFDLQKEEPVVRVPFADVDSPNSRLGGETFFVEDPEGTEEDHGWLLDIIYDSKADTSELCIWDARELRADNLSPVAKVEMPQRVPFGVHANFLSLADLAEQWRHFRGGSRAKLAITGISRMPNDPLEAQRQELTEFDGLLVALSACVNTLTCAVDMLATAPNQVFDPLNRFYGPSKIPGSPAVVARLCQQLDSFGRQAKESESQLGQLQQTLKGLSERNRGVHQCFSTRDEIWSNQAHYFEKLESLRAQISRSGSSPKLAEKLDRNQEKLQEIQQEFSVCSGETGRAVSAALERRWFEVGEVLAKICQYYMSTFSASGQLIVELQWVQDQLVRPSTADAMVRKGQELASQARDKVSNMADGLRSKWSNATGGATSAAAAASDVSASRHTAASNVSASRHTAASDVSASRYTAASDVSASRYTAASDVSASRYTAASDISASRYPADRDRPATSSVADRFADGAAAAKTALSAAASTASSTAAAAATSASNFAFGGFGEASGSPFLAPNGLGLRLQSGHELSFVAHPSELWLARVWGAGYWQVRTEDKKAAEQPDAPSSPSKASSGGWPMAQLYSANVEPVAGRRVIEPTASAAHAVGDGLPCFKTIPESMGVSIPLSFLSYIEFVQPLCCMFVCLTYIWHLQEVRLQPG</sequence>
<dbReference type="SUPFAM" id="SSF53720">
    <property type="entry name" value="ALDH-like"/>
    <property type="match status" value="1"/>
</dbReference>
<dbReference type="GO" id="GO:0009570">
    <property type="term" value="C:chloroplast stroma"/>
    <property type="evidence" value="ECO:0007669"/>
    <property type="project" value="TreeGrafter"/>
</dbReference>
<dbReference type="PANTHER" id="PTHR10543">
    <property type="entry name" value="BETA-CAROTENE DIOXYGENASE"/>
    <property type="match status" value="1"/>
</dbReference>
<keyword evidence="9" id="KW-1185">Reference proteome</keyword>
<dbReference type="Proteomes" id="UP000654075">
    <property type="component" value="Unassembled WGS sequence"/>
</dbReference>
<feature type="binding site" evidence="5">
    <location>
        <position position="776"/>
    </location>
    <ligand>
        <name>Fe cation</name>
        <dbReference type="ChEBI" id="CHEBI:24875"/>
        <note>catalytic</note>
    </ligand>
</feature>
<keyword evidence="3" id="KW-0560">Oxidoreductase</keyword>
<evidence type="ECO:0000256" key="2">
    <source>
        <dbReference type="ARBA" id="ARBA00022723"/>
    </source>
</evidence>
<evidence type="ECO:0000256" key="7">
    <source>
        <dbReference type="SAM" id="MobiDB-lite"/>
    </source>
</evidence>
<dbReference type="InterPro" id="IPR016161">
    <property type="entry name" value="Ald_DH/histidinol_DH"/>
</dbReference>
<name>A0A813GHL9_POLGL</name>
<feature type="region of interest" description="Disordered" evidence="7">
    <location>
        <begin position="1542"/>
        <end position="1563"/>
    </location>
</feature>
<gene>
    <name evidence="8" type="ORF">PGLA1383_LOCUS43393</name>
</gene>
<dbReference type="OrthoDB" id="413544at2759"/>
<feature type="binding site" evidence="5">
    <location>
        <position position="836"/>
    </location>
    <ligand>
        <name>Fe cation</name>
        <dbReference type="ChEBI" id="CHEBI:24875"/>
        <note>catalytic</note>
    </ligand>
</feature>
<dbReference type="InterPro" id="IPR027267">
    <property type="entry name" value="AH/BAR_dom_sf"/>
</dbReference>
<evidence type="ECO:0000256" key="1">
    <source>
        <dbReference type="ARBA" id="ARBA00006787"/>
    </source>
</evidence>
<dbReference type="Gene3D" id="3.40.605.10">
    <property type="entry name" value="Aldehyde Dehydrogenase, Chain A, domain 1"/>
    <property type="match status" value="1"/>
</dbReference>
<dbReference type="InterPro" id="IPR016162">
    <property type="entry name" value="Ald_DH_N"/>
</dbReference>
<dbReference type="InterPro" id="IPR016163">
    <property type="entry name" value="Ald_DH_C"/>
</dbReference>
<accession>A0A813GHL9</accession>
<protein>
    <submittedName>
        <fullName evidence="8">Uncharacterized protein</fullName>
    </submittedName>
</protein>
<proteinExistence type="inferred from homology"/>
<reference evidence="8" key="1">
    <citation type="submission" date="2021-02" db="EMBL/GenBank/DDBJ databases">
        <authorList>
            <person name="Dougan E. K."/>
            <person name="Rhodes N."/>
            <person name="Thang M."/>
            <person name="Chan C."/>
        </authorList>
    </citation>
    <scope>NUCLEOTIDE SEQUENCE</scope>
</reference>
<feature type="binding site" evidence="5">
    <location>
        <position position="901"/>
    </location>
    <ligand>
        <name>Fe cation</name>
        <dbReference type="ChEBI" id="CHEBI:24875"/>
        <note>catalytic</note>
    </ligand>
</feature>
<feature type="compositionally biased region" description="Low complexity" evidence="7">
    <location>
        <begin position="1551"/>
        <end position="1562"/>
    </location>
</feature>
<dbReference type="EMBL" id="CAJNNV010028972">
    <property type="protein sequence ID" value="CAE8626468.1"/>
    <property type="molecule type" value="Genomic_DNA"/>
</dbReference>
<organism evidence="8 9">
    <name type="scientific">Polarella glacialis</name>
    <name type="common">Dinoflagellate</name>
    <dbReference type="NCBI Taxonomy" id="89957"/>
    <lineage>
        <taxon>Eukaryota</taxon>
        <taxon>Sar</taxon>
        <taxon>Alveolata</taxon>
        <taxon>Dinophyceae</taxon>
        <taxon>Suessiales</taxon>
        <taxon>Suessiaceae</taxon>
        <taxon>Polarella</taxon>
    </lineage>
</organism>
<comment type="similarity">
    <text evidence="1">Belongs to the carotenoid oxygenase family.</text>
</comment>
<feature type="region of interest" description="Disordered" evidence="7">
    <location>
        <begin position="1"/>
        <end position="20"/>
    </location>
</feature>
<dbReference type="GO" id="GO:0016620">
    <property type="term" value="F:oxidoreductase activity, acting on the aldehyde or oxo group of donors, NAD or NADP as acceptor"/>
    <property type="evidence" value="ECO:0007669"/>
    <property type="project" value="InterPro"/>
</dbReference>
<dbReference type="Gene3D" id="1.20.1270.60">
    <property type="entry name" value="Arfaptin homology (AH) domain/BAR domain"/>
    <property type="match status" value="1"/>
</dbReference>
<evidence type="ECO:0000256" key="4">
    <source>
        <dbReference type="ARBA" id="ARBA00023004"/>
    </source>
</evidence>
<dbReference type="GO" id="GO:0010436">
    <property type="term" value="F:carotenoid dioxygenase activity"/>
    <property type="evidence" value="ECO:0007669"/>
    <property type="project" value="TreeGrafter"/>
</dbReference>
<dbReference type="PANTHER" id="PTHR10543:SF89">
    <property type="entry name" value="CAROTENOID 9,10(9',10')-CLEAVAGE DIOXYGENASE 1"/>
    <property type="match status" value="1"/>
</dbReference>
<feature type="binding site" evidence="5">
    <location>
        <position position="1085"/>
    </location>
    <ligand>
        <name>Fe cation</name>
        <dbReference type="ChEBI" id="CHEBI:24875"/>
        <note>catalytic</note>
    </ligand>
</feature>
<evidence type="ECO:0000256" key="5">
    <source>
        <dbReference type="PIRSR" id="PIRSR604294-1"/>
    </source>
</evidence>
<keyword evidence="6" id="KW-0175">Coiled coil</keyword>
<keyword evidence="2 5" id="KW-0479">Metal-binding</keyword>
<dbReference type="Pfam" id="PF03055">
    <property type="entry name" value="RPE65"/>
    <property type="match status" value="1"/>
</dbReference>
<evidence type="ECO:0000313" key="8">
    <source>
        <dbReference type="EMBL" id="CAE8626468.1"/>
    </source>
</evidence>
<dbReference type="GO" id="GO:0016121">
    <property type="term" value="P:carotene catabolic process"/>
    <property type="evidence" value="ECO:0007669"/>
    <property type="project" value="TreeGrafter"/>
</dbReference>
<evidence type="ECO:0000256" key="3">
    <source>
        <dbReference type="ARBA" id="ARBA00023002"/>
    </source>
</evidence>
<evidence type="ECO:0000313" key="9">
    <source>
        <dbReference type="Proteomes" id="UP000654075"/>
    </source>
</evidence>
<dbReference type="InterPro" id="IPR004294">
    <property type="entry name" value="Carotenoid_Oase"/>
</dbReference>
<feature type="coiled-coil region" evidence="6">
    <location>
        <begin position="1187"/>
        <end position="1214"/>
    </location>
</feature>
<comment type="caution">
    <text evidence="8">The sequence shown here is derived from an EMBL/GenBank/DDBJ whole genome shotgun (WGS) entry which is preliminary data.</text>
</comment>
<dbReference type="GO" id="GO:0046872">
    <property type="term" value="F:metal ion binding"/>
    <property type="evidence" value="ECO:0007669"/>
    <property type="project" value="UniProtKB-KW"/>
</dbReference>
<keyword evidence="4 5" id="KW-0408">Iron</keyword>
<dbReference type="Gene3D" id="3.40.309.10">
    <property type="entry name" value="Aldehyde Dehydrogenase, Chain A, domain 2"/>
    <property type="match status" value="1"/>
</dbReference>